<dbReference type="SUPFAM" id="SSF81665">
    <property type="entry name" value="Calcium ATPase, transmembrane domain M"/>
    <property type="match status" value="1"/>
</dbReference>
<dbReference type="InterPro" id="IPR006068">
    <property type="entry name" value="ATPase_P-typ_cation-transptr_C"/>
</dbReference>
<dbReference type="Gene3D" id="3.40.50.1000">
    <property type="entry name" value="HAD superfamily/HAD-like"/>
    <property type="match status" value="1"/>
</dbReference>
<dbReference type="Pfam" id="PF08282">
    <property type="entry name" value="Hydrolase_3"/>
    <property type="match status" value="1"/>
</dbReference>
<gene>
    <name evidence="11" type="ORF">BHR79_09450</name>
    <name evidence="12" type="ORF">EFE40_05815</name>
    <name evidence="13" type="ORF">SAMN04515625_0805</name>
</gene>
<reference evidence="11 14" key="1">
    <citation type="submission" date="2016-10" db="EMBL/GenBank/DDBJ databases">
        <title>Methanohalophilus halophilus.</title>
        <authorList>
            <person name="L'haridon S."/>
        </authorList>
    </citation>
    <scope>NUCLEOTIDE SEQUENCE [LARGE SCALE GENOMIC DNA]</scope>
    <source>
        <strain evidence="11 14">Z-7982</strain>
    </source>
</reference>
<dbReference type="InterPro" id="IPR008250">
    <property type="entry name" value="ATPase_P-typ_transduc_dom_A_sf"/>
</dbReference>
<feature type="transmembrane region" description="Helical" evidence="9">
    <location>
        <begin position="710"/>
        <end position="729"/>
    </location>
</feature>
<feature type="transmembrane region" description="Helical" evidence="9">
    <location>
        <begin position="69"/>
        <end position="87"/>
    </location>
</feature>
<organism evidence="11 14">
    <name type="scientific">Methanohalophilus halophilus</name>
    <dbReference type="NCBI Taxonomy" id="2177"/>
    <lineage>
        <taxon>Archaea</taxon>
        <taxon>Methanobacteriati</taxon>
        <taxon>Methanobacteriota</taxon>
        <taxon>Stenosarchaea group</taxon>
        <taxon>Methanomicrobia</taxon>
        <taxon>Methanosarcinales</taxon>
        <taxon>Methanosarcinaceae</taxon>
        <taxon>Methanohalophilus</taxon>
    </lineage>
</organism>
<evidence type="ECO:0000313" key="15">
    <source>
        <dbReference type="Proteomes" id="UP000198669"/>
    </source>
</evidence>
<dbReference type="InterPro" id="IPR001757">
    <property type="entry name" value="P_typ_ATPase"/>
</dbReference>
<dbReference type="SFLD" id="SFLDF00027">
    <property type="entry name" value="p-type_atpase"/>
    <property type="match status" value="1"/>
</dbReference>
<dbReference type="InterPro" id="IPR023299">
    <property type="entry name" value="ATPase_P-typ_cyto_dom_N"/>
</dbReference>
<name>A0A1L3Q475_9EURY</name>
<feature type="transmembrane region" description="Helical" evidence="9">
    <location>
        <begin position="255"/>
        <end position="277"/>
    </location>
</feature>
<dbReference type="GeneID" id="30583995"/>
<sequence>MGLDREFDQPFENVHKMGLDELFVKLDTDESGLSQMEASRRLDTYGKNIMEAANKITPFRMYLKQYRNFFSILLAIGSLLSFLAEYLDPGQGNLYIGMALAVVVVLNATFTFIQEYQAEKIMASFHRLLPPKCQVLRDGNTLEILARDLVPGDIIFIEEGDRIPADGRLIEENSLKVDNSPLTGEAEPQLRSLECTHHNILECRNMVFSGTLVQTGNGIAIITGTGNYTQIGQLARLTHYTESVDTPLRKELNNFIRIISSIAMLLGIVFFAAGYYIQEIFLANLIFAIGIIVANVPEGLLPTVTLTLTLSSKRMAKKNALIKQLESVETLGSTTVICTDKTGTLTQNKMSVNSITIGAEEIDPENKPAVPDVFLRIMGLCNNSHLSRDSPRGYVGDPTEGSLLVYVDKFLDIDKLNKDYPRLEEFPFDSLTKNMQVICSIPGNSLEAYLKGAPEVIIDMCSFLMTKNGTVELNEERKQDLMKKNIELAEKGERVIAFAYRAVDDIRQFQEGFVFVGFVGTVDPPRPQIKEAIAKCHSAGIKVVMITGDHPVTARSIAKNVGLNEDDENLEIITGSEIEELSRDELAERLKKRSIVFARTSPVQKLNIVQAFQAAGEVVTMTGDGVNDAPAIKNADMGVAMGSGTDVAREAADMVLLDDNFTTIVNAVEEGRLVFDNIKKFVAYILTSNVPEILPFIVFVLLAVPLPMPVQLILAIDLGTDLIPALALAMEKSEGDIMNKPPRKRSEKLLTAPILLTSYGIKGPIEAAAGFFCYFAVLFEGGWTWGQQLPFDNPLYRQAITAFFAAVIICQIANVFISRTRRDSVFSKSLLDNKTVLLGIGSELLILAFIIWNPIANLIFNTSPVAIGYIALAIPFGLLLLSIDEIRKYLIRKDVKAIERILGW</sequence>
<keyword evidence="8 9" id="KW-0472">Membrane</keyword>
<dbReference type="Pfam" id="PF13246">
    <property type="entry name" value="Cation_ATPase"/>
    <property type="match status" value="1"/>
</dbReference>
<dbReference type="GO" id="GO:0005886">
    <property type="term" value="C:plasma membrane"/>
    <property type="evidence" value="ECO:0007669"/>
    <property type="project" value="UniProtKB-SubCell"/>
</dbReference>
<evidence type="ECO:0000259" key="10">
    <source>
        <dbReference type="SMART" id="SM00831"/>
    </source>
</evidence>
<dbReference type="EMBL" id="FNMU01000002">
    <property type="protein sequence ID" value="SDW35689.1"/>
    <property type="molecule type" value="Genomic_DNA"/>
</dbReference>
<dbReference type="AlphaFoldDB" id="A0A1L3Q475"/>
<dbReference type="STRING" id="2177.BHR79_09450"/>
<feature type="transmembrane region" description="Helical" evidence="9">
    <location>
        <begin position="681"/>
        <end position="704"/>
    </location>
</feature>
<dbReference type="EMBL" id="CP017921">
    <property type="protein sequence ID" value="APH39684.1"/>
    <property type="molecule type" value="Genomic_DNA"/>
</dbReference>
<evidence type="ECO:0000256" key="4">
    <source>
        <dbReference type="ARBA" id="ARBA00022741"/>
    </source>
</evidence>
<evidence type="ECO:0000256" key="7">
    <source>
        <dbReference type="ARBA" id="ARBA00022989"/>
    </source>
</evidence>
<dbReference type="OrthoDB" id="8588at2157"/>
<feature type="transmembrane region" description="Helical" evidence="9">
    <location>
        <begin position="283"/>
        <end position="308"/>
    </location>
</feature>
<dbReference type="EMBL" id="RJJG01000004">
    <property type="protein sequence ID" value="RNI08982.1"/>
    <property type="molecule type" value="Genomic_DNA"/>
</dbReference>
<keyword evidence="7 9" id="KW-1133">Transmembrane helix</keyword>
<evidence type="ECO:0000256" key="1">
    <source>
        <dbReference type="ARBA" id="ARBA00004651"/>
    </source>
</evidence>
<evidence type="ECO:0000313" key="11">
    <source>
        <dbReference type="EMBL" id="APH39684.1"/>
    </source>
</evidence>
<comment type="subcellular location">
    <subcellularLocation>
        <location evidence="1">Cell membrane</location>
        <topology evidence="1">Multi-pass membrane protein</topology>
    </subcellularLocation>
</comment>
<keyword evidence="14" id="KW-1185">Reference proteome</keyword>
<evidence type="ECO:0000256" key="5">
    <source>
        <dbReference type="ARBA" id="ARBA00022840"/>
    </source>
</evidence>
<keyword evidence="6" id="KW-1278">Translocase</keyword>
<keyword evidence="2" id="KW-1003">Cell membrane</keyword>
<dbReference type="SUPFAM" id="SSF56784">
    <property type="entry name" value="HAD-like"/>
    <property type="match status" value="1"/>
</dbReference>
<dbReference type="PROSITE" id="PS00154">
    <property type="entry name" value="ATPASE_E1_E2"/>
    <property type="match status" value="1"/>
</dbReference>
<evidence type="ECO:0000313" key="16">
    <source>
        <dbReference type="Proteomes" id="UP000267921"/>
    </source>
</evidence>
<dbReference type="RefSeq" id="WP_072562101.1">
    <property type="nucleotide sequence ID" value="NZ_CP017921.1"/>
</dbReference>
<feature type="domain" description="Cation-transporting P-type ATPase N-terminal" evidence="10">
    <location>
        <begin position="13"/>
        <end position="86"/>
    </location>
</feature>
<dbReference type="InterPro" id="IPR023214">
    <property type="entry name" value="HAD_sf"/>
</dbReference>
<dbReference type="Gene3D" id="2.70.150.10">
    <property type="entry name" value="Calcium-transporting ATPase, cytoplasmic transduction domain A"/>
    <property type="match status" value="1"/>
</dbReference>
<dbReference type="InterPro" id="IPR044492">
    <property type="entry name" value="P_typ_ATPase_HD_dom"/>
</dbReference>
<keyword evidence="4" id="KW-0547">Nucleotide-binding</keyword>
<evidence type="ECO:0000313" key="14">
    <source>
        <dbReference type="Proteomes" id="UP000186879"/>
    </source>
</evidence>
<dbReference type="InterPro" id="IPR018303">
    <property type="entry name" value="ATPase_P-typ_P_site"/>
</dbReference>
<dbReference type="Proteomes" id="UP000267921">
    <property type="component" value="Unassembled WGS sequence"/>
</dbReference>
<dbReference type="PRINTS" id="PR00120">
    <property type="entry name" value="HATPASE"/>
</dbReference>
<dbReference type="PANTHER" id="PTHR43294">
    <property type="entry name" value="SODIUM/POTASSIUM-TRANSPORTING ATPASE SUBUNIT ALPHA"/>
    <property type="match status" value="1"/>
</dbReference>
<feature type="transmembrane region" description="Helical" evidence="9">
    <location>
        <begin position="750"/>
        <end position="779"/>
    </location>
</feature>
<dbReference type="SUPFAM" id="SSF81653">
    <property type="entry name" value="Calcium ATPase, transduction domain A"/>
    <property type="match status" value="1"/>
</dbReference>
<dbReference type="Gene3D" id="3.40.1110.10">
    <property type="entry name" value="Calcium-transporting ATPase, cytoplasmic domain N"/>
    <property type="match status" value="1"/>
</dbReference>
<dbReference type="SMART" id="SM00831">
    <property type="entry name" value="Cation_ATPase_N"/>
    <property type="match status" value="1"/>
</dbReference>
<reference evidence="13 15" key="2">
    <citation type="submission" date="2016-10" db="EMBL/GenBank/DDBJ databases">
        <authorList>
            <person name="de Groot N.N."/>
        </authorList>
    </citation>
    <scope>NUCLEOTIDE SEQUENCE [LARGE SCALE GENOMIC DNA]</scope>
    <source>
        <strain evidence="13 15">Z-7982</strain>
    </source>
</reference>
<dbReference type="InterPro" id="IPR036412">
    <property type="entry name" value="HAD-like_sf"/>
</dbReference>
<feature type="transmembrane region" description="Helical" evidence="9">
    <location>
        <begin position="866"/>
        <end position="883"/>
    </location>
</feature>
<dbReference type="KEGG" id="mhaz:BHR79_09450"/>
<dbReference type="SFLD" id="SFLDG00002">
    <property type="entry name" value="C1.7:_P-type_atpase_like"/>
    <property type="match status" value="1"/>
</dbReference>
<reference evidence="12 16" key="3">
    <citation type="submission" date="2018-10" db="EMBL/GenBank/DDBJ databases">
        <title>Cultivation of a novel Methanohalophilus strain from Kebrit Deep of the Red Sea and a genomic comparison of members of the genus Methanohalophilus.</title>
        <authorList>
            <person name="Guan Y."/>
            <person name="Ngugi D.K."/>
            <person name="Stingl U."/>
        </authorList>
    </citation>
    <scope>NUCLEOTIDE SEQUENCE [LARGE SCALE GENOMIC DNA]</scope>
    <source>
        <strain evidence="12 16">DSM 3094</strain>
    </source>
</reference>
<proteinExistence type="predicted"/>
<dbReference type="Gene3D" id="1.20.1110.10">
    <property type="entry name" value="Calcium-transporting ATPase, transmembrane domain"/>
    <property type="match status" value="1"/>
</dbReference>
<dbReference type="FunFam" id="3.40.50.1000:FF:000028">
    <property type="entry name" value="Calcium-transporting P-type ATPase, putative"/>
    <property type="match status" value="1"/>
</dbReference>
<dbReference type="Proteomes" id="UP000186879">
    <property type="component" value="Chromosome"/>
</dbReference>
<dbReference type="GO" id="GO:1902600">
    <property type="term" value="P:proton transmembrane transport"/>
    <property type="evidence" value="ECO:0007669"/>
    <property type="project" value="TreeGrafter"/>
</dbReference>
<dbReference type="Pfam" id="PF00690">
    <property type="entry name" value="Cation_ATPase_N"/>
    <property type="match status" value="1"/>
</dbReference>
<feature type="transmembrane region" description="Helical" evidence="9">
    <location>
        <begin position="93"/>
        <end position="113"/>
    </location>
</feature>
<dbReference type="InterPro" id="IPR023298">
    <property type="entry name" value="ATPase_P-typ_TM_dom_sf"/>
</dbReference>
<evidence type="ECO:0000256" key="8">
    <source>
        <dbReference type="ARBA" id="ARBA00023136"/>
    </source>
</evidence>
<protein>
    <submittedName>
        <fullName evidence="11 12">ATPase</fullName>
    </submittedName>
    <submittedName>
        <fullName evidence="13">Sodium/potassium-transporting ATPase subunit alpha</fullName>
    </submittedName>
</protein>
<dbReference type="InterPro" id="IPR059000">
    <property type="entry name" value="ATPase_P-type_domA"/>
</dbReference>
<dbReference type="SUPFAM" id="SSF81660">
    <property type="entry name" value="Metal cation-transporting ATPase, ATP-binding domain N"/>
    <property type="match status" value="1"/>
</dbReference>
<dbReference type="NCBIfam" id="TIGR01494">
    <property type="entry name" value="ATPase_P-type"/>
    <property type="match status" value="3"/>
</dbReference>
<dbReference type="PANTHER" id="PTHR43294:SF21">
    <property type="entry name" value="CATION TRANSPORTING ATPASE"/>
    <property type="match status" value="1"/>
</dbReference>
<evidence type="ECO:0000256" key="2">
    <source>
        <dbReference type="ARBA" id="ARBA00022475"/>
    </source>
</evidence>
<dbReference type="GO" id="GO:0005524">
    <property type="term" value="F:ATP binding"/>
    <property type="evidence" value="ECO:0007669"/>
    <property type="project" value="UniProtKB-KW"/>
</dbReference>
<dbReference type="Proteomes" id="UP000198669">
    <property type="component" value="Unassembled WGS sequence"/>
</dbReference>
<accession>A0A1L3Q475</accession>
<dbReference type="Pfam" id="PF00122">
    <property type="entry name" value="E1-E2_ATPase"/>
    <property type="match status" value="1"/>
</dbReference>
<evidence type="ECO:0000256" key="9">
    <source>
        <dbReference type="SAM" id="Phobius"/>
    </source>
</evidence>
<feature type="transmembrane region" description="Helical" evidence="9">
    <location>
        <begin position="837"/>
        <end position="860"/>
    </location>
</feature>
<keyword evidence="3 9" id="KW-0812">Transmembrane</keyword>
<evidence type="ECO:0000256" key="6">
    <source>
        <dbReference type="ARBA" id="ARBA00022967"/>
    </source>
</evidence>
<dbReference type="PRINTS" id="PR00119">
    <property type="entry name" value="CATATPASE"/>
</dbReference>
<dbReference type="SFLD" id="SFLDS00003">
    <property type="entry name" value="Haloacid_Dehalogenase"/>
    <property type="match status" value="1"/>
</dbReference>
<feature type="transmembrane region" description="Helical" evidence="9">
    <location>
        <begin position="799"/>
        <end position="817"/>
    </location>
</feature>
<dbReference type="InterPro" id="IPR050510">
    <property type="entry name" value="Cation_transp_ATPase_P-type"/>
</dbReference>
<dbReference type="Pfam" id="PF00689">
    <property type="entry name" value="Cation_ATPase_C"/>
    <property type="match status" value="1"/>
</dbReference>
<evidence type="ECO:0000313" key="12">
    <source>
        <dbReference type="EMBL" id="RNI08982.1"/>
    </source>
</evidence>
<dbReference type="InterPro" id="IPR004014">
    <property type="entry name" value="ATPase_P-typ_cation-transptr_N"/>
</dbReference>
<evidence type="ECO:0000313" key="13">
    <source>
        <dbReference type="EMBL" id="SDW35689.1"/>
    </source>
</evidence>
<dbReference type="GO" id="GO:0016887">
    <property type="term" value="F:ATP hydrolysis activity"/>
    <property type="evidence" value="ECO:0007669"/>
    <property type="project" value="InterPro"/>
</dbReference>
<evidence type="ECO:0000256" key="3">
    <source>
        <dbReference type="ARBA" id="ARBA00022692"/>
    </source>
</evidence>
<keyword evidence="5" id="KW-0067">ATP-binding</keyword>
<dbReference type="GO" id="GO:0019829">
    <property type="term" value="F:ATPase-coupled monoatomic cation transmembrane transporter activity"/>
    <property type="evidence" value="ECO:0007669"/>
    <property type="project" value="TreeGrafter"/>
</dbReference>